<comment type="caution">
    <text evidence="1">The sequence shown here is derived from an EMBL/GenBank/DDBJ whole genome shotgun (WGS) entry which is preliminary data.</text>
</comment>
<keyword evidence="2" id="KW-1185">Reference proteome</keyword>
<organism evidence="1 2">
    <name type="scientific">Fictibacillus norfolkensis</name>
    <dbReference type="NCBI Taxonomy" id="2762233"/>
    <lineage>
        <taxon>Bacteria</taxon>
        <taxon>Bacillati</taxon>
        <taxon>Bacillota</taxon>
        <taxon>Bacilli</taxon>
        <taxon>Bacillales</taxon>
        <taxon>Fictibacillaceae</taxon>
        <taxon>Fictibacillus</taxon>
    </lineage>
</organism>
<name>A0ABR8SS94_9BACL</name>
<dbReference type="RefSeq" id="WP_191755398.1">
    <property type="nucleotide sequence ID" value="NZ_JACSQM010000015.1"/>
</dbReference>
<evidence type="ECO:0000313" key="1">
    <source>
        <dbReference type="EMBL" id="MBD7966255.1"/>
    </source>
</evidence>
<proteinExistence type="predicted"/>
<reference evidence="1 2" key="1">
    <citation type="submission" date="2020-08" db="EMBL/GenBank/DDBJ databases">
        <title>A Genomic Blueprint of the Chicken Gut Microbiome.</title>
        <authorList>
            <person name="Gilroy R."/>
            <person name="Ravi A."/>
            <person name="Getino M."/>
            <person name="Pursley I."/>
            <person name="Horton D.L."/>
            <person name="Alikhan N.-F."/>
            <person name="Baker D."/>
            <person name="Gharbi K."/>
            <person name="Hall N."/>
            <person name="Watson M."/>
            <person name="Adriaenssens E.M."/>
            <person name="Foster-Nyarko E."/>
            <person name="Jarju S."/>
            <person name="Secka A."/>
            <person name="Antonio M."/>
            <person name="Oren A."/>
            <person name="Chaudhuri R."/>
            <person name="La Ragione R.M."/>
            <person name="Hildebrand F."/>
            <person name="Pallen M.J."/>
        </authorList>
    </citation>
    <scope>NUCLEOTIDE SEQUENCE [LARGE SCALE GENOMIC DNA]</scope>
    <source>
        <strain evidence="1 2">Sa2CUA10</strain>
    </source>
</reference>
<evidence type="ECO:0000313" key="2">
    <source>
        <dbReference type="Proteomes" id="UP000603641"/>
    </source>
</evidence>
<accession>A0ABR8SS94</accession>
<sequence>MITKTKQIIEDLQGKQCQVFVLGNGVKSEYVAEVKKISEVEMFSKLTINFKGKGKPFLTLSDPYSFVRNQSKDELVYHFYSGEELNLIIGYKTEKEN</sequence>
<dbReference type="EMBL" id="JACSQM010000015">
    <property type="protein sequence ID" value="MBD7966255.1"/>
    <property type="molecule type" value="Genomic_DNA"/>
</dbReference>
<dbReference type="Proteomes" id="UP000603641">
    <property type="component" value="Unassembled WGS sequence"/>
</dbReference>
<protein>
    <submittedName>
        <fullName evidence="1">Uncharacterized protein</fullName>
    </submittedName>
</protein>
<gene>
    <name evidence="1" type="ORF">H9648_19600</name>
</gene>